<keyword evidence="2" id="KW-1185">Reference proteome</keyword>
<dbReference type="Proteomes" id="UP001054945">
    <property type="component" value="Unassembled WGS sequence"/>
</dbReference>
<accession>A0AAV4SF57</accession>
<comment type="caution">
    <text evidence="1">The sequence shown here is derived from an EMBL/GenBank/DDBJ whole genome shotgun (WGS) entry which is preliminary data.</text>
</comment>
<dbReference type="EMBL" id="BPLR01009324">
    <property type="protein sequence ID" value="GIY31100.1"/>
    <property type="molecule type" value="Genomic_DNA"/>
</dbReference>
<organism evidence="1 2">
    <name type="scientific">Caerostris extrusa</name>
    <name type="common">Bark spider</name>
    <name type="synonym">Caerostris bankana</name>
    <dbReference type="NCBI Taxonomy" id="172846"/>
    <lineage>
        <taxon>Eukaryota</taxon>
        <taxon>Metazoa</taxon>
        <taxon>Ecdysozoa</taxon>
        <taxon>Arthropoda</taxon>
        <taxon>Chelicerata</taxon>
        <taxon>Arachnida</taxon>
        <taxon>Araneae</taxon>
        <taxon>Araneomorphae</taxon>
        <taxon>Entelegynae</taxon>
        <taxon>Araneoidea</taxon>
        <taxon>Araneidae</taxon>
        <taxon>Caerostris</taxon>
    </lineage>
</organism>
<evidence type="ECO:0000313" key="1">
    <source>
        <dbReference type="EMBL" id="GIY31100.1"/>
    </source>
</evidence>
<sequence>MIFILSEIVYFTLKSKLAKYKSKIISICFPQKTPVIVERPLASNLPPPQKYPLQHPTPYRPIPNLRNTIRKKKNRIICQSLTDAPVKSIANFDDCWIYYRKMLPLSGAEGHGISLVDMFSAAEIEGGVDEDRHALRFFFFFHPYCWMY</sequence>
<dbReference type="AlphaFoldDB" id="A0AAV4SF57"/>
<protein>
    <submittedName>
        <fullName evidence="1">Uncharacterized protein</fullName>
    </submittedName>
</protein>
<reference evidence="1 2" key="1">
    <citation type="submission" date="2021-06" db="EMBL/GenBank/DDBJ databases">
        <title>Caerostris extrusa draft genome.</title>
        <authorList>
            <person name="Kono N."/>
            <person name="Arakawa K."/>
        </authorList>
    </citation>
    <scope>NUCLEOTIDE SEQUENCE [LARGE SCALE GENOMIC DNA]</scope>
</reference>
<evidence type="ECO:0000313" key="2">
    <source>
        <dbReference type="Proteomes" id="UP001054945"/>
    </source>
</evidence>
<proteinExistence type="predicted"/>
<name>A0AAV4SF57_CAEEX</name>
<gene>
    <name evidence="1" type="ORF">CEXT_291391</name>
</gene>